<name>A0A1G9C7M1_ACTMZ</name>
<dbReference type="InterPro" id="IPR009003">
    <property type="entry name" value="Peptidase_S1_PA"/>
</dbReference>
<dbReference type="PIRSF" id="PIRSF001134">
    <property type="entry name" value="Streptogrisin"/>
    <property type="match status" value="1"/>
</dbReference>
<dbReference type="Gene3D" id="2.40.10.10">
    <property type="entry name" value="Trypsin-like serine proteases"/>
    <property type="match status" value="2"/>
</dbReference>
<keyword evidence="7 9" id="KW-1015">Disulfide bond</keyword>
<dbReference type="InterPro" id="IPR004236">
    <property type="entry name" value="Pept_S1_alpha_lytic"/>
</dbReference>
<evidence type="ECO:0000256" key="8">
    <source>
        <dbReference type="PIRSR" id="PIRSR001134-1"/>
    </source>
</evidence>
<evidence type="ECO:0000256" key="3">
    <source>
        <dbReference type="ARBA" id="ARBA00022729"/>
    </source>
</evidence>
<dbReference type="Proteomes" id="UP000199213">
    <property type="component" value="Unassembled WGS sequence"/>
</dbReference>
<evidence type="ECO:0000256" key="6">
    <source>
        <dbReference type="ARBA" id="ARBA00023145"/>
    </source>
</evidence>
<dbReference type="GO" id="GO:0006508">
    <property type="term" value="P:proteolysis"/>
    <property type="evidence" value="ECO:0007669"/>
    <property type="project" value="UniProtKB-KW"/>
</dbReference>
<accession>A0A1G9C7M1</accession>
<keyword evidence="6" id="KW-0865">Zymogen</keyword>
<dbReference type="InterPro" id="IPR001254">
    <property type="entry name" value="Trypsin_dom"/>
</dbReference>
<dbReference type="GO" id="GO:0004252">
    <property type="term" value="F:serine-type endopeptidase activity"/>
    <property type="evidence" value="ECO:0007669"/>
    <property type="project" value="InterPro"/>
</dbReference>
<evidence type="ECO:0000256" key="7">
    <source>
        <dbReference type="ARBA" id="ARBA00023157"/>
    </source>
</evidence>
<dbReference type="EMBL" id="FNFM01000008">
    <property type="protein sequence ID" value="SDK47633.1"/>
    <property type="molecule type" value="Genomic_DNA"/>
</dbReference>
<feature type="disulfide bond" evidence="9">
    <location>
        <begin position="211"/>
        <end position="227"/>
    </location>
</feature>
<dbReference type="RefSeq" id="WP_092629014.1">
    <property type="nucleotide sequence ID" value="NZ_FNFM01000008.1"/>
</dbReference>
<dbReference type="SUPFAM" id="SSF50494">
    <property type="entry name" value="Trypsin-like serine proteases"/>
    <property type="match status" value="1"/>
</dbReference>
<evidence type="ECO:0000256" key="2">
    <source>
        <dbReference type="ARBA" id="ARBA00022670"/>
    </source>
</evidence>
<comment type="similarity">
    <text evidence="1">Belongs to the peptidase S1 family.</text>
</comment>
<dbReference type="Pfam" id="PF02983">
    <property type="entry name" value="Pro_Al_protease"/>
    <property type="match status" value="1"/>
</dbReference>
<evidence type="ECO:0000256" key="10">
    <source>
        <dbReference type="SAM" id="SignalP"/>
    </source>
</evidence>
<dbReference type="InterPro" id="IPR043504">
    <property type="entry name" value="Peptidase_S1_PA_chymotrypsin"/>
</dbReference>
<keyword evidence="14" id="KW-1185">Reference proteome</keyword>
<evidence type="ECO:0000256" key="1">
    <source>
        <dbReference type="ARBA" id="ARBA00007664"/>
    </source>
</evidence>
<dbReference type="CDD" id="cd21112">
    <property type="entry name" value="alphaLP-like"/>
    <property type="match status" value="1"/>
</dbReference>
<dbReference type="OrthoDB" id="8781117at2"/>
<feature type="signal peptide" evidence="10">
    <location>
        <begin position="1"/>
        <end position="23"/>
    </location>
</feature>
<dbReference type="AlphaFoldDB" id="A0A1G9C7M1"/>
<dbReference type="InterPro" id="IPR035070">
    <property type="entry name" value="Streptogrisin_prodomain"/>
</dbReference>
<evidence type="ECO:0000259" key="11">
    <source>
        <dbReference type="Pfam" id="PF00089"/>
    </source>
</evidence>
<dbReference type="Gene3D" id="3.30.300.50">
    <property type="match status" value="2"/>
</dbReference>
<evidence type="ECO:0000259" key="12">
    <source>
        <dbReference type="Pfam" id="PF02983"/>
    </source>
</evidence>
<feature type="chain" id="PRO_5038675312" evidence="10">
    <location>
        <begin position="24"/>
        <end position="375"/>
    </location>
</feature>
<evidence type="ECO:0000313" key="14">
    <source>
        <dbReference type="Proteomes" id="UP000199213"/>
    </source>
</evidence>
<organism evidence="13 14">
    <name type="scientific">Actinopolyspora mzabensis</name>
    <dbReference type="NCBI Taxonomy" id="995066"/>
    <lineage>
        <taxon>Bacteria</taxon>
        <taxon>Bacillati</taxon>
        <taxon>Actinomycetota</taxon>
        <taxon>Actinomycetes</taxon>
        <taxon>Actinopolysporales</taxon>
        <taxon>Actinopolysporaceae</taxon>
        <taxon>Actinopolyspora</taxon>
    </lineage>
</organism>
<feature type="active site" description="Charge relay system" evidence="8">
    <location>
        <position position="250"/>
    </location>
</feature>
<evidence type="ECO:0000256" key="5">
    <source>
        <dbReference type="ARBA" id="ARBA00022825"/>
    </source>
</evidence>
<keyword evidence="5" id="KW-0720">Serine protease</keyword>
<feature type="disulfide bond" evidence="9">
    <location>
        <begin position="323"/>
        <end position="350"/>
    </location>
</feature>
<feature type="active site" description="Charge relay system" evidence="8">
    <location>
        <position position="329"/>
    </location>
</feature>
<reference evidence="14" key="1">
    <citation type="submission" date="2016-10" db="EMBL/GenBank/DDBJ databases">
        <authorList>
            <person name="Varghese N."/>
            <person name="Submissions S."/>
        </authorList>
    </citation>
    <scope>NUCLEOTIDE SEQUENCE [LARGE SCALE GENOMIC DNA]</scope>
    <source>
        <strain evidence="14">DSM 45460</strain>
    </source>
</reference>
<feature type="active site" description="Charge relay system" evidence="8">
    <location>
        <position position="226"/>
    </location>
</feature>
<dbReference type="PRINTS" id="PR00861">
    <property type="entry name" value="ALYTICPTASE"/>
</dbReference>
<protein>
    <submittedName>
        <fullName evidence="13">Streptogrisin C</fullName>
    </submittedName>
</protein>
<evidence type="ECO:0000313" key="13">
    <source>
        <dbReference type="EMBL" id="SDK47633.1"/>
    </source>
</evidence>
<keyword evidence="3 10" id="KW-0732">Signal</keyword>
<evidence type="ECO:0000256" key="9">
    <source>
        <dbReference type="PIRSR" id="PIRSR001134-2"/>
    </source>
</evidence>
<feature type="disulfide bond" evidence="9">
    <location>
        <begin position="287"/>
        <end position="297"/>
    </location>
</feature>
<evidence type="ECO:0000256" key="4">
    <source>
        <dbReference type="ARBA" id="ARBA00022801"/>
    </source>
</evidence>
<keyword evidence="4" id="KW-0378">Hydrolase</keyword>
<feature type="domain" description="Peptidase S1" evidence="11">
    <location>
        <begin position="273"/>
        <end position="364"/>
    </location>
</feature>
<keyword evidence="2" id="KW-0645">Protease</keyword>
<dbReference type="Pfam" id="PF00089">
    <property type="entry name" value="Trypsin"/>
    <property type="match status" value="1"/>
</dbReference>
<gene>
    <name evidence="13" type="ORF">SAMN04487820_108165</name>
</gene>
<dbReference type="GO" id="GO:0005576">
    <property type="term" value="C:extracellular region"/>
    <property type="evidence" value="ECO:0007669"/>
    <property type="project" value="InterPro"/>
</dbReference>
<sequence>MKLGIACRLVGTLLLATATVATAAPAASAVEDTNTAEPDGAASLLKAMQRDLGLSARESRLRLYRESIAEQVRHTLRRTLGNSYGGAHYDAASGRLVVGVTERSRLADARAAGARAELVEYSSRYLEGIAERLDESLRGAPAGVNGHYVDTADNSVVLTAERGSAQRVREFLDSTGVPTEAVRITETPSEPRLYADVIGGNPYYVGGDTRCSIGFAVRGGFLSAGHCATTGDGTSSPDGSVAGASFPGDDFSFVRSSAPGKPLVNDYGGGTVNIAGSTEAPVGSSVCRSGSTTGWHCGTIVGKHQSVRYPEGIVEGLTRTDVCAEPGDSGGSFVSGQQAQGITSGGWGNCTSGGTTFFQPVNEALQRYDVSLLTG</sequence>
<proteinExistence type="inferred from homology"/>
<feature type="domain" description="Peptidase S1A alpha-lytic prodomain" evidence="12">
    <location>
        <begin position="122"/>
        <end position="178"/>
    </location>
</feature>
<dbReference type="InterPro" id="IPR001316">
    <property type="entry name" value="Pept_S1A_streptogrisin"/>
</dbReference>